<proteinExistence type="predicted"/>
<dbReference type="Proteomes" id="UP000265520">
    <property type="component" value="Unassembled WGS sequence"/>
</dbReference>
<feature type="non-terminal residue" evidence="2">
    <location>
        <position position="47"/>
    </location>
</feature>
<accession>A0A392TKB1</accession>
<dbReference type="EMBL" id="LXQA010598991">
    <property type="protein sequence ID" value="MCI61388.1"/>
    <property type="molecule type" value="Genomic_DNA"/>
</dbReference>
<reference evidence="2 3" key="1">
    <citation type="journal article" date="2018" name="Front. Plant Sci.">
        <title>Red Clover (Trifolium pratense) and Zigzag Clover (T. medium) - A Picture of Genomic Similarities and Differences.</title>
        <authorList>
            <person name="Dluhosova J."/>
            <person name="Istvanek J."/>
            <person name="Nedelnik J."/>
            <person name="Repkova J."/>
        </authorList>
    </citation>
    <scope>NUCLEOTIDE SEQUENCE [LARGE SCALE GENOMIC DNA]</scope>
    <source>
        <strain evidence="3">cv. 10/8</strain>
        <tissue evidence="2">Leaf</tissue>
    </source>
</reference>
<evidence type="ECO:0000256" key="1">
    <source>
        <dbReference type="SAM" id="SignalP"/>
    </source>
</evidence>
<evidence type="ECO:0000313" key="2">
    <source>
        <dbReference type="EMBL" id="MCI61388.1"/>
    </source>
</evidence>
<name>A0A392TKB1_9FABA</name>
<keyword evidence="3" id="KW-1185">Reference proteome</keyword>
<evidence type="ECO:0000313" key="3">
    <source>
        <dbReference type="Proteomes" id="UP000265520"/>
    </source>
</evidence>
<organism evidence="2 3">
    <name type="scientific">Trifolium medium</name>
    <dbReference type="NCBI Taxonomy" id="97028"/>
    <lineage>
        <taxon>Eukaryota</taxon>
        <taxon>Viridiplantae</taxon>
        <taxon>Streptophyta</taxon>
        <taxon>Embryophyta</taxon>
        <taxon>Tracheophyta</taxon>
        <taxon>Spermatophyta</taxon>
        <taxon>Magnoliopsida</taxon>
        <taxon>eudicotyledons</taxon>
        <taxon>Gunneridae</taxon>
        <taxon>Pentapetalae</taxon>
        <taxon>rosids</taxon>
        <taxon>fabids</taxon>
        <taxon>Fabales</taxon>
        <taxon>Fabaceae</taxon>
        <taxon>Papilionoideae</taxon>
        <taxon>50 kb inversion clade</taxon>
        <taxon>NPAAA clade</taxon>
        <taxon>Hologalegina</taxon>
        <taxon>IRL clade</taxon>
        <taxon>Trifolieae</taxon>
        <taxon>Trifolium</taxon>
    </lineage>
</organism>
<protein>
    <submittedName>
        <fullName evidence="2">Uncharacterized protein</fullName>
    </submittedName>
</protein>
<feature type="signal peptide" evidence="1">
    <location>
        <begin position="1"/>
        <end position="16"/>
    </location>
</feature>
<sequence length="47" mass="5045">MARCAVMLIMFGISSANCAPRSSGWRVAPVSYKDVQEGSAICVSHRT</sequence>
<feature type="chain" id="PRO_5017436176" evidence="1">
    <location>
        <begin position="17"/>
        <end position="47"/>
    </location>
</feature>
<keyword evidence="1" id="KW-0732">Signal</keyword>
<comment type="caution">
    <text evidence="2">The sequence shown here is derived from an EMBL/GenBank/DDBJ whole genome shotgun (WGS) entry which is preliminary data.</text>
</comment>
<dbReference type="AlphaFoldDB" id="A0A392TKB1"/>